<reference evidence="1" key="1">
    <citation type="journal article" date="2015" name="PeerJ">
        <title>First genomic representation of candidate bacterial phylum KSB3 points to enhanced environmental sensing as a trigger of wastewater bulking.</title>
        <authorList>
            <person name="Sekiguchi Y."/>
            <person name="Ohashi A."/>
            <person name="Parks D.H."/>
            <person name="Yamauchi T."/>
            <person name="Tyson G.W."/>
            <person name="Hugenholtz P."/>
        </authorList>
    </citation>
    <scope>NUCLEOTIDE SEQUENCE [LARGE SCALE GENOMIC DNA]</scope>
</reference>
<dbReference type="Proteomes" id="UP000030700">
    <property type="component" value="Unassembled WGS sequence"/>
</dbReference>
<dbReference type="Gene3D" id="3.40.30.10">
    <property type="entry name" value="Glutaredoxin"/>
    <property type="match status" value="1"/>
</dbReference>
<dbReference type="HOGENOM" id="CLU_1552267_0_0_0"/>
<proteinExistence type="predicted"/>
<evidence type="ECO:0000313" key="2">
    <source>
        <dbReference type="Proteomes" id="UP000030700"/>
    </source>
</evidence>
<gene>
    <name evidence="1" type="ORF">U14_03878</name>
</gene>
<dbReference type="CDD" id="cd01659">
    <property type="entry name" value="TRX_superfamily"/>
    <property type="match status" value="1"/>
</dbReference>
<dbReference type="AlphaFoldDB" id="A0A081BQG0"/>
<dbReference type="InterPro" id="IPR036249">
    <property type="entry name" value="Thioredoxin-like_sf"/>
</dbReference>
<organism evidence="1">
    <name type="scientific">Candidatus Moduliflexus flocculans</name>
    <dbReference type="NCBI Taxonomy" id="1499966"/>
    <lineage>
        <taxon>Bacteria</taxon>
        <taxon>Candidatus Moduliflexota</taxon>
        <taxon>Candidatus Moduliflexia</taxon>
        <taxon>Candidatus Moduliflexales</taxon>
        <taxon>Candidatus Moduliflexaceae</taxon>
    </lineage>
</organism>
<dbReference type="PROSITE" id="PS51257">
    <property type="entry name" value="PROKAR_LIPOPROTEIN"/>
    <property type="match status" value="1"/>
</dbReference>
<sequence>MKWNRLLAVIIVVMLGCSVAWLPQESRAEEKKPRTIFYLFWGDGCPHCEKEREFLFKIRKDYPEVEMRWFEIWNHPEYAKLADALSKTYKLKAVSVPMTFIGDWNVIGFQSAETTGVQIMQQLDKCANEGCKDTLDLLGPRADVEKIREEAAKQAPTDWELFPVAVPKDESK</sequence>
<dbReference type="STRING" id="1499966.U14_03878"/>
<name>A0A081BQG0_9BACT</name>
<dbReference type="EMBL" id="DF820458">
    <property type="protein sequence ID" value="GAK52626.1"/>
    <property type="molecule type" value="Genomic_DNA"/>
</dbReference>
<accession>A0A081BQG0</accession>
<protein>
    <recommendedName>
        <fullName evidence="3">Thioredoxin domain-containing protein</fullName>
    </recommendedName>
</protein>
<evidence type="ECO:0000313" key="1">
    <source>
        <dbReference type="EMBL" id="GAK52626.1"/>
    </source>
</evidence>
<evidence type="ECO:0008006" key="3">
    <source>
        <dbReference type="Google" id="ProtNLM"/>
    </source>
</evidence>
<keyword evidence="2" id="KW-1185">Reference proteome</keyword>
<dbReference type="SUPFAM" id="SSF52833">
    <property type="entry name" value="Thioredoxin-like"/>
    <property type="match status" value="1"/>
</dbReference>